<sequence length="637" mass="72079">MPKRKYDGDVPSHRQLRAASFSERCHRTVAQIATGSIGIHRVAPRRASLLGLPREIRDLIYSYIPHEISCVPEKLQSRRVRYPHDASPYTNDSPAPAMYEGVSIGSQVVDELAQLSRAKSRHIHPMFSICQQLRKEYLEFFHRRNFQAQRMHFLVRAFNFKTVIQVIKKWRPAHVVIELCDDYYWQEGAERNLRQWYQSCRPSSLARLGHAEIDGHHFRLTYQRELRYHSPSLLARGRKRQYDMLRDILRPKDLSLMAQTRSERITRQAIVRHIAKAIDWIDTHNGNKVQAWKGCIKAARRDVKIAKENSPFSGLMNTSKLLGRKRDFEDMEAGGRADPLDAKMRALAKRWAMRQVQPTLTHDRAAEARATSEISGNAKSREYPAKQVNVETGKIMEIQTQKDAKLDNMLEELGKMNLKGSGSERIGAAGTDVADEMEVEPKEVVNEKDLLAMDLKIVIEQMSKLKLCPTILLAGDVLTTGSTATTRHLRPGRPSLCHAALLRTPYARWEGRGYWTNSLRTPAGVFDTSLRRKEGLPPEAKIPLTTEFKEVGTWLQLPQASITPFLYVTGTPFGIPYQTTSAIGNMASDDASSKGSQQPIDVAVDMVALEAQRSNATESTKATADPIFGEGEINYNN</sequence>
<proteinExistence type="predicted"/>
<dbReference type="AlphaFoldDB" id="N1Q9C3"/>
<evidence type="ECO:0000256" key="1">
    <source>
        <dbReference type="SAM" id="MobiDB-lite"/>
    </source>
</evidence>
<gene>
    <name evidence="2" type="ORF">MYCFIDRAFT_76215</name>
</gene>
<accession>N1Q9C3</accession>
<evidence type="ECO:0000313" key="2">
    <source>
        <dbReference type="EMBL" id="EME88391.1"/>
    </source>
</evidence>
<feature type="non-terminal residue" evidence="2">
    <location>
        <position position="637"/>
    </location>
</feature>
<keyword evidence="3" id="KW-1185">Reference proteome</keyword>
<dbReference type="VEuPathDB" id="FungiDB:MYCFIDRAFT_76215"/>
<reference evidence="2 3" key="1">
    <citation type="journal article" date="2012" name="PLoS Pathog.">
        <title>Diverse lifestyles and strategies of plant pathogenesis encoded in the genomes of eighteen Dothideomycetes fungi.</title>
        <authorList>
            <person name="Ohm R.A."/>
            <person name="Feau N."/>
            <person name="Henrissat B."/>
            <person name="Schoch C.L."/>
            <person name="Horwitz B.A."/>
            <person name="Barry K.W."/>
            <person name="Condon B.J."/>
            <person name="Copeland A.C."/>
            <person name="Dhillon B."/>
            <person name="Glaser F."/>
            <person name="Hesse C.N."/>
            <person name="Kosti I."/>
            <person name="LaButti K."/>
            <person name="Lindquist E.A."/>
            <person name="Lucas S."/>
            <person name="Salamov A.A."/>
            <person name="Bradshaw R.E."/>
            <person name="Ciuffetti L."/>
            <person name="Hamelin R.C."/>
            <person name="Kema G.H.J."/>
            <person name="Lawrence C."/>
            <person name="Scott J.A."/>
            <person name="Spatafora J.W."/>
            <person name="Turgeon B.G."/>
            <person name="de Wit P.J.G.M."/>
            <person name="Zhong S."/>
            <person name="Goodwin S.B."/>
            <person name="Grigoriev I.V."/>
        </authorList>
    </citation>
    <scope>NUCLEOTIDE SEQUENCE [LARGE SCALE GENOMIC DNA]</scope>
    <source>
        <strain evidence="2 3">CIRAD86</strain>
    </source>
</reference>
<feature type="region of interest" description="Disordered" evidence="1">
    <location>
        <begin position="615"/>
        <end position="637"/>
    </location>
</feature>
<dbReference type="HOGENOM" id="CLU_429980_0_0_1"/>
<name>N1Q9C3_PSEFD</name>
<dbReference type="GeneID" id="19341186"/>
<protein>
    <recommendedName>
        <fullName evidence="4">F-box domain-containing protein</fullName>
    </recommendedName>
</protein>
<dbReference type="OrthoDB" id="272266at2759"/>
<dbReference type="EMBL" id="KB446555">
    <property type="protein sequence ID" value="EME88391.1"/>
    <property type="molecule type" value="Genomic_DNA"/>
</dbReference>
<dbReference type="Proteomes" id="UP000016932">
    <property type="component" value="Unassembled WGS sequence"/>
</dbReference>
<organism evidence="2 3">
    <name type="scientific">Pseudocercospora fijiensis (strain CIRAD86)</name>
    <name type="common">Black leaf streak disease fungus</name>
    <name type="synonym">Mycosphaerella fijiensis</name>
    <dbReference type="NCBI Taxonomy" id="383855"/>
    <lineage>
        <taxon>Eukaryota</taxon>
        <taxon>Fungi</taxon>
        <taxon>Dikarya</taxon>
        <taxon>Ascomycota</taxon>
        <taxon>Pezizomycotina</taxon>
        <taxon>Dothideomycetes</taxon>
        <taxon>Dothideomycetidae</taxon>
        <taxon>Mycosphaerellales</taxon>
        <taxon>Mycosphaerellaceae</taxon>
        <taxon>Pseudocercospora</taxon>
    </lineage>
</organism>
<dbReference type="KEGG" id="pfj:MYCFIDRAFT_76215"/>
<evidence type="ECO:0008006" key="4">
    <source>
        <dbReference type="Google" id="ProtNLM"/>
    </source>
</evidence>
<dbReference type="RefSeq" id="XP_007920442.1">
    <property type="nucleotide sequence ID" value="XM_007922251.1"/>
</dbReference>
<evidence type="ECO:0000313" key="3">
    <source>
        <dbReference type="Proteomes" id="UP000016932"/>
    </source>
</evidence>